<keyword evidence="2" id="KW-1133">Transmembrane helix</keyword>
<gene>
    <name evidence="3" type="ORF">BRM3_04220</name>
</gene>
<sequence length="280" mass="29046">MSRRDQLDRIARRLAEVSGRLARNGRRLARISGRRVRVHGAALGAASRRTAARAARGAGVITRRAASGVGAVSQRAARGAGSVSRRLRLPTEDRHEGKHSRRADSPTRRATSILMLGLPLPLLVAALAIAAVIGLLLSWALVLTTQPGTVGGSGAINDTRASGNISSNLTVLTESTLGPEVQNLVDTGYVDSAAAFDVSSCLAQQGIDSPVLIMEEVAWGPTMQSSWLIVHTPTDAATLRSEGGAVDVSIVLPSCGSGSADDASQSLLWSGSTMLSPTTS</sequence>
<keyword evidence="4" id="KW-1185">Reference proteome</keyword>
<evidence type="ECO:0000256" key="1">
    <source>
        <dbReference type="SAM" id="MobiDB-lite"/>
    </source>
</evidence>
<proteinExistence type="predicted"/>
<evidence type="ECO:0000313" key="3">
    <source>
        <dbReference type="EMBL" id="UYG17638.1"/>
    </source>
</evidence>
<feature type="compositionally biased region" description="Basic and acidic residues" evidence="1">
    <location>
        <begin position="89"/>
        <end position="106"/>
    </location>
</feature>
<feature type="compositionally biased region" description="Low complexity" evidence="1">
    <location>
        <begin position="75"/>
        <end position="84"/>
    </location>
</feature>
<protein>
    <submittedName>
        <fullName evidence="3">Uncharacterized protein</fullName>
    </submittedName>
</protein>
<feature type="transmembrane region" description="Helical" evidence="2">
    <location>
        <begin position="118"/>
        <end position="142"/>
    </location>
</feature>
<dbReference type="RefSeq" id="WP_263594846.1">
    <property type="nucleotide sequence ID" value="NZ_CP107020.1"/>
</dbReference>
<feature type="region of interest" description="Disordered" evidence="1">
    <location>
        <begin position="72"/>
        <end position="106"/>
    </location>
</feature>
<evidence type="ECO:0000313" key="4">
    <source>
        <dbReference type="Proteomes" id="UP001164305"/>
    </source>
</evidence>
<dbReference type="EMBL" id="CP107020">
    <property type="protein sequence ID" value="UYG17638.1"/>
    <property type="molecule type" value="Genomic_DNA"/>
</dbReference>
<name>A0ABY6G4R1_9MICO</name>
<organism evidence="3 4">
    <name type="scientific">Brachybacterium huguangmaarense</name>
    <dbReference type="NCBI Taxonomy" id="1652028"/>
    <lineage>
        <taxon>Bacteria</taxon>
        <taxon>Bacillati</taxon>
        <taxon>Actinomycetota</taxon>
        <taxon>Actinomycetes</taxon>
        <taxon>Micrococcales</taxon>
        <taxon>Dermabacteraceae</taxon>
        <taxon>Brachybacterium</taxon>
    </lineage>
</organism>
<dbReference type="Proteomes" id="UP001164305">
    <property type="component" value="Chromosome"/>
</dbReference>
<reference evidence="3" key="1">
    <citation type="submission" date="2022-10" db="EMBL/GenBank/DDBJ databases">
        <title>Whole-Genome Sequencing of Brachybacterium huguangmaarense BRM-3, Isolated from Betula schmidtii.</title>
        <authorList>
            <person name="Haam D."/>
        </authorList>
    </citation>
    <scope>NUCLEOTIDE SEQUENCE</scope>
    <source>
        <strain evidence="3">BRM-3</strain>
    </source>
</reference>
<accession>A0ABY6G4R1</accession>
<keyword evidence="2" id="KW-0472">Membrane</keyword>
<keyword evidence="2" id="KW-0812">Transmembrane</keyword>
<evidence type="ECO:0000256" key="2">
    <source>
        <dbReference type="SAM" id="Phobius"/>
    </source>
</evidence>